<feature type="transmembrane region" description="Helical" evidence="9">
    <location>
        <begin position="134"/>
        <end position="152"/>
    </location>
</feature>
<feature type="transmembrane region" description="Helical" evidence="9">
    <location>
        <begin position="279"/>
        <end position="301"/>
    </location>
</feature>
<feature type="transmembrane region" description="Helical" evidence="9">
    <location>
        <begin position="109"/>
        <end position="128"/>
    </location>
</feature>
<keyword evidence="5 9" id="KW-1133">Transmembrane helix</keyword>
<name>A0ABV4U988_9BACT</name>
<dbReference type="InterPro" id="IPR050586">
    <property type="entry name" value="CPA3_Na-H_Antiporter_D"/>
</dbReference>
<evidence type="ECO:0000259" key="10">
    <source>
        <dbReference type="Pfam" id="PF00361"/>
    </source>
</evidence>
<protein>
    <submittedName>
        <fullName evidence="11">Proton-conducting transporter membrane subunit</fullName>
    </submittedName>
</protein>
<feature type="transmembrane region" description="Helical" evidence="9">
    <location>
        <begin position="164"/>
        <end position="191"/>
    </location>
</feature>
<keyword evidence="3" id="KW-1003">Cell membrane</keyword>
<evidence type="ECO:0000313" key="11">
    <source>
        <dbReference type="EMBL" id="MFA9480182.1"/>
    </source>
</evidence>
<dbReference type="PANTHER" id="PTHR42703">
    <property type="entry name" value="NADH DEHYDROGENASE"/>
    <property type="match status" value="1"/>
</dbReference>
<comment type="similarity">
    <text evidence="2">Belongs to the CPA3 antiporters (TC 2.A.63) subunit D family.</text>
</comment>
<feature type="transmembrane region" description="Helical" evidence="9">
    <location>
        <begin position="211"/>
        <end position="235"/>
    </location>
</feature>
<dbReference type="InterPro" id="IPR003918">
    <property type="entry name" value="NADH_UbQ_OxRdtase"/>
</dbReference>
<evidence type="ECO:0000256" key="2">
    <source>
        <dbReference type="ARBA" id="ARBA00005346"/>
    </source>
</evidence>
<evidence type="ECO:0000256" key="8">
    <source>
        <dbReference type="SAM" id="MobiDB-lite"/>
    </source>
</evidence>
<evidence type="ECO:0000256" key="9">
    <source>
        <dbReference type="SAM" id="Phobius"/>
    </source>
</evidence>
<accession>A0ABV4U988</accession>
<reference evidence="11 12" key="1">
    <citation type="submission" date="2024-08" db="EMBL/GenBank/DDBJ databases">
        <title>Whole-genome sequencing of halo(alkali)philic microorganisms from hypersaline lakes.</title>
        <authorList>
            <person name="Sorokin D.Y."/>
            <person name="Merkel A.Y."/>
            <person name="Messina E."/>
            <person name="Yakimov M."/>
        </authorList>
    </citation>
    <scope>NUCLEOTIDE SEQUENCE [LARGE SCALE GENOMIC DNA]</scope>
    <source>
        <strain evidence="11 12">AB-hyl4</strain>
    </source>
</reference>
<organism evidence="11 12">
    <name type="scientific">Natronomicrosphaera hydrolytica</name>
    <dbReference type="NCBI Taxonomy" id="3242702"/>
    <lineage>
        <taxon>Bacteria</taxon>
        <taxon>Pseudomonadati</taxon>
        <taxon>Planctomycetota</taxon>
        <taxon>Phycisphaerae</taxon>
        <taxon>Phycisphaerales</taxon>
        <taxon>Phycisphaeraceae</taxon>
        <taxon>Natronomicrosphaera</taxon>
    </lineage>
</organism>
<comment type="caution">
    <text evidence="11">The sequence shown here is derived from an EMBL/GenBank/DDBJ whole genome shotgun (WGS) entry which is preliminary data.</text>
</comment>
<feature type="domain" description="NADH:quinone oxidoreductase/Mrp antiporter transmembrane" evidence="10">
    <location>
        <begin position="128"/>
        <end position="425"/>
    </location>
</feature>
<dbReference type="EMBL" id="JBGUBD010000016">
    <property type="protein sequence ID" value="MFA9480182.1"/>
    <property type="molecule type" value="Genomic_DNA"/>
</dbReference>
<evidence type="ECO:0000256" key="6">
    <source>
        <dbReference type="ARBA" id="ARBA00023136"/>
    </source>
</evidence>
<evidence type="ECO:0000256" key="1">
    <source>
        <dbReference type="ARBA" id="ARBA00004651"/>
    </source>
</evidence>
<feature type="transmembrane region" description="Helical" evidence="9">
    <location>
        <begin position="6"/>
        <end position="25"/>
    </location>
</feature>
<dbReference type="InterPro" id="IPR001750">
    <property type="entry name" value="ND/Mrp_TM"/>
</dbReference>
<keyword evidence="6 9" id="KW-0472">Membrane</keyword>
<proteinExistence type="inferred from homology"/>
<dbReference type="Pfam" id="PF00361">
    <property type="entry name" value="Proton_antipo_M"/>
    <property type="match status" value="1"/>
</dbReference>
<feature type="transmembrane region" description="Helical" evidence="9">
    <location>
        <begin position="376"/>
        <end position="400"/>
    </location>
</feature>
<dbReference type="Proteomes" id="UP001575105">
    <property type="component" value="Unassembled WGS sequence"/>
</dbReference>
<evidence type="ECO:0000313" key="12">
    <source>
        <dbReference type="Proteomes" id="UP001575105"/>
    </source>
</evidence>
<dbReference type="RefSeq" id="WP_425347103.1">
    <property type="nucleotide sequence ID" value="NZ_JBGUBD010000016.1"/>
</dbReference>
<dbReference type="PANTHER" id="PTHR42703:SF1">
    <property type="entry name" value="NA(+)_H(+) ANTIPORTER SUBUNIT D1"/>
    <property type="match status" value="1"/>
</dbReference>
<evidence type="ECO:0000256" key="3">
    <source>
        <dbReference type="ARBA" id="ARBA00022475"/>
    </source>
</evidence>
<feature type="region of interest" description="Disordered" evidence="8">
    <location>
        <begin position="520"/>
        <end position="540"/>
    </location>
</feature>
<evidence type="ECO:0000256" key="7">
    <source>
        <dbReference type="RuleBase" id="RU000320"/>
    </source>
</evidence>
<feature type="transmembrane region" description="Helical" evidence="9">
    <location>
        <begin position="412"/>
        <end position="439"/>
    </location>
</feature>
<evidence type="ECO:0000256" key="5">
    <source>
        <dbReference type="ARBA" id="ARBA00022989"/>
    </source>
</evidence>
<dbReference type="PRINTS" id="PR01437">
    <property type="entry name" value="NUOXDRDTASE4"/>
</dbReference>
<comment type="subcellular location">
    <subcellularLocation>
        <location evidence="1">Cell membrane</location>
        <topology evidence="1">Multi-pass membrane protein</topology>
    </subcellularLocation>
    <subcellularLocation>
        <location evidence="7">Membrane</location>
        <topology evidence="7">Multi-pass membrane protein</topology>
    </subcellularLocation>
</comment>
<sequence>MTANQIILLCMIPLAAGLLTVPMVNSLHLSRLVGVVALGLNALLGLTLLLQVSDGSVMVTNLGGWPSPFAINMIFDSFSGLLIVASSLVALATYIHSFSTLQPRIERRYYHPLFMLLMFGVNMCFLTGDLFNLFVAFEIALMASYALLCIGGSRKQMSQAYKYVVLNLLASTVFVMAAGMTYGMFGTLNIAHIADIVRTLQAAGEPLPTGFTALGAVLLMVFAVKGAFFPMWFWLPDTYYTCPISVAALFSGLLTKVGVYCVARIFPLIFFAGGAGDDWLVPLLAVSACATMFLAVLGAVSQSQVRRILSIHVISQVGYMIFAIVVMTGYALAGAVLFIVHNMIVKSCLFLCCGIMEKHAGTDNLNRLGGLLKRDVYLAVLFFIAAMSLVGLPPLSGFFGKLIIVHAGWEEWWWVAVFALITSPLTLLSMLKIWSYGFWNPAQDPIANHPAPKRGELRAGYIGTTMLVVVALFLGFGAEPVYQVARNAGDQLENPSAYINAVMGDRAITVIEAPLEDASDKREALTLKPETENQKPETSQ</sequence>
<feature type="transmembrane region" description="Helical" evidence="9">
    <location>
        <begin position="459"/>
        <end position="478"/>
    </location>
</feature>
<gene>
    <name evidence="11" type="ORF">ACERK3_18065</name>
</gene>
<feature type="transmembrane region" description="Helical" evidence="9">
    <location>
        <begin position="32"/>
        <end position="53"/>
    </location>
</feature>
<keyword evidence="4 7" id="KW-0812">Transmembrane</keyword>
<feature type="transmembrane region" description="Helical" evidence="9">
    <location>
        <begin position="73"/>
        <end position="97"/>
    </location>
</feature>
<keyword evidence="12" id="KW-1185">Reference proteome</keyword>
<feature type="transmembrane region" description="Helical" evidence="9">
    <location>
        <begin position="247"/>
        <end position="273"/>
    </location>
</feature>
<evidence type="ECO:0000256" key="4">
    <source>
        <dbReference type="ARBA" id="ARBA00022692"/>
    </source>
</evidence>
<feature type="transmembrane region" description="Helical" evidence="9">
    <location>
        <begin position="313"/>
        <end position="332"/>
    </location>
</feature>